<dbReference type="SUPFAM" id="SSF51735">
    <property type="entry name" value="NAD(P)-binding Rossmann-fold domains"/>
    <property type="match status" value="1"/>
</dbReference>
<feature type="domain" description="NAD-dependent epimerase/dehydratase" evidence="4">
    <location>
        <begin position="6"/>
        <end position="186"/>
    </location>
</feature>
<dbReference type="InterPro" id="IPR001509">
    <property type="entry name" value="Epimerase_deHydtase"/>
</dbReference>
<name>A0ABX0LXF8_9BURK</name>
<evidence type="ECO:0000256" key="3">
    <source>
        <dbReference type="SAM" id="MobiDB-lite"/>
    </source>
</evidence>
<dbReference type="PANTHER" id="PTHR43103:SF3">
    <property type="entry name" value="ADP-L-GLYCERO-D-MANNO-HEPTOSE-6-EPIMERASE"/>
    <property type="match status" value="1"/>
</dbReference>
<dbReference type="Pfam" id="PF01370">
    <property type="entry name" value="Epimerase"/>
    <property type="match status" value="1"/>
</dbReference>
<evidence type="ECO:0000256" key="2">
    <source>
        <dbReference type="ARBA" id="ARBA00023277"/>
    </source>
</evidence>
<keyword evidence="6" id="KW-1185">Reference proteome</keyword>
<sequence>MTAHKVLITGAAGRIGTAFVRQLNGQFDLRLGDLDSAALAHMGGEAVQLDVTDLDACMRACAGVQTVLHLAADPLPDADFHTSLLPTNIVGSYNVFLAAKAQGCRRVVFASSAQAVEGYPLDVQVQENMAPRPKNMYGVSKAFGEALASLFADDGTLVTVAVRIANVATFHAGERHSARDVAAFISERDVAQLLARCIDADLSGFTVVHGVSDNRYKRLAIERTRSALNYRPRDDAFTILEGEAGARRSAPSPAMTDEVGATPARPFG</sequence>
<dbReference type="RefSeq" id="WP_167225494.1">
    <property type="nucleotide sequence ID" value="NZ_VUYU01000008.1"/>
</dbReference>
<accession>A0ABX0LXF8</accession>
<evidence type="ECO:0000313" key="6">
    <source>
        <dbReference type="Proteomes" id="UP000785613"/>
    </source>
</evidence>
<dbReference type="EMBL" id="VUYU01000008">
    <property type="protein sequence ID" value="NHZ34746.1"/>
    <property type="molecule type" value="Genomic_DNA"/>
</dbReference>
<proteinExistence type="predicted"/>
<feature type="region of interest" description="Disordered" evidence="3">
    <location>
        <begin position="247"/>
        <end position="268"/>
    </location>
</feature>
<evidence type="ECO:0000259" key="4">
    <source>
        <dbReference type="Pfam" id="PF01370"/>
    </source>
</evidence>
<evidence type="ECO:0000256" key="1">
    <source>
        <dbReference type="ARBA" id="ARBA00022857"/>
    </source>
</evidence>
<organism evidence="5 6">
    <name type="scientific">Massilia rubra</name>
    <dbReference type="NCBI Taxonomy" id="2607910"/>
    <lineage>
        <taxon>Bacteria</taxon>
        <taxon>Pseudomonadati</taxon>
        <taxon>Pseudomonadota</taxon>
        <taxon>Betaproteobacteria</taxon>
        <taxon>Burkholderiales</taxon>
        <taxon>Oxalobacteraceae</taxon>
        <taxon>Telluria group</taxon>
        <taxon>Massilia</taxon>
    </lineage>
</organism>
<keyword evidence="2" id="KW-0119">Carbohydrate metabolism</keyword>
<protein>
    <submittedName>
        <fullName evidence="5">NAD(P)-dependent oxidoreductase</fullName>
    </submittedName>
</protein>
<evidence type="ECO:0000313" key="5">
    <source>
        <dbReference type="EMBL" id="NHZ34746.1"/>
    </source>
</evidence>
<dbReference type="Gene3D" id="3.40.50.720">
    <property type="entry name" value="NAD(P)-binding Rossmann-like Domain"/>
    <property type="match status" value="1"/>
</dbReference>
<dbReference type="InterPro" id="IPR036291">
    <property type="entry name" value="NAD(P)-bd_dom_sf"/>
</dbReference>
<reference evidence="5 6" key="1">
    <citation type="submission" date="2019-09" db="EMBL/GenBank/DDBJ databases">
        <title>Taxonomy of Antarctic Massilia spp.: description of Massilia rubra sp. nov., Massilia aquatica sp. nov., Massilia mucilaginosa sp. nov., Massilia frigida sp. nov. isolated from streams, lakes and regoliths.</title>
        <authorList>
            <person name="Holochova P."/>
            <person name="Sedlacek I."/>
            <person name="Kralova S."/>
            <person name="Maslanova I."/>
            <person name="Busse H.-J."/>
            <person name="Stankova E."/>
            <person name="Vrbovska V."/>
            <person name="Kovarovic V."/>
            <person name="Bartak M."/>
            <person name="Svec P."/>
            <person name="Pantucek R."/>
        </authorList>
    </citation>
    <scope>NUCLEOTIDE SEQUENCE [LARGE SCALE GENOMIC DNA]</scope>
    <source>
        <strain evidence="5 6">CCM 8692</strain>
    </source>
</reference>
<gene>
    <name evidence="5" type="ORF">F0185_14255</name>
</gene>
<dbReference type="Proteomes" id="UP000785613">
    <property type="component" value="Unassembled WGS sequence"/>
</dbReference>
<dbReference type="PANTHER" id="PTHR43103">
    <property type="entry name" value="NUCLEOSIDE-DIPHOSPHATE-SUGAR EPIMERASE"/>
    <property type="match status" value="1"/>
</dbReference>
<keyword evidence="1" id="KW-0521">NADP</keyword>
<comment type="caution">
    <text evidence="5">The sequence shown here is derived from an EMBL/GenBank/DDBJ whole genome shotgun (WGS) entry which is preliminary data.</text>
</comment>